<gene>
    <name evidence="1" type="ORF">AYBTSS11_LOCUS2560</name>
</gene>
<dbReference type="AlphaFoldDB" id="A0AA86RYP5"/>
<evidence type="ECO:0000313" key="1">
    <source>
        <dbReference type="EMBL" id="CAJ1876318.1"/>
    </source>
</evidence>
<dbReference type="Proteomes" id="UP001189624">
    <property type="component" value="Chromosome 1"/>
</dbReference>
<dbReference type="EMBL" id="OY731398">
    <property type="protein sequence ID" value="CAJ1876318.1"/>
    <property type="molecule type" value="Genomic_DNA"/>
</dbReference>
<sequence length="106" mass="11936">MWTLRLTELDPKTSVTAKKHLTGNNGVGTSHPIVAEEVTNEPDLVEKCGKLISNDGRENRRQSIASYAWGAKDKVRVTRNEKRTLTLKDNLKCSATATETWFPYMD</sequence>
<dbReference type="Gramene" id="rna-AYBTSS11_LOCUS2560">
    <property type="protein sequence ID" value="CAJ1876318.1"/>
    <property type="gene ID" value="gene-AYBTSS11_LOCUS2560"/>
</dbReference>
<accession>A0AA86RYP5</accession>
<keyword evidence="2" id="KW-1185">Reference proteome</keyword>
<name>A0AA86RYP5_9FABA</name>
<organism evidence="1 2">
    <name type="scientific">Sphenostylis stenocarpa</name>
    <dbReference type="NCBI Taxonomy" id="92480"/>
    <lineage>
        <taxon>Eukaryota</taxon>
        <taxon>Viridiplantae</taxon>
        <taxon>Streptophyta</taxon>
        <taxon>Embryophyta</taxon>
        <taxon>Tracheophyta</taxon>
        <taxon>Spermatophyta</taxon>
        <taxon>Magnoliopsida</taxon>
        <taxon>eudicotyledons</taxon>
        <taxon>Gunneridae</taxon>
        <taxon>Pentapetalae</taxon>
        <taxon>rosids</taxon>
        <taxon>fabids</taxon>
        <taxon>Fabales</taxon>
        <taxon>Fabaceae</taxon>
        <taxon>Papilionoideae</taxon>
        <taxon>50 kb inversion clade</taxon>
        <taxon>NPAAA clade</taxon>
        <taxon>indigoferoid/millettioid clade</taxon>
        <taxon>Phaseoleae</taxon>
        <taxon>Sphenostylis</taxon>
    </lineage>
</organism>
<proteinExistence type="predicted"/>
<protein>
    <submittedName>
        <fullName evidence="1">Uncharacterized protein</fullName>
    </submittedName>
</protein>
<evidence type="ECO:0000313" key="2">
    <source>
        <dbReference type="Proteomes" id="UP001189624"/>
    </source>
</evidence>
<reference evidence="1" key="1">
    <citation type="submission" date="2023-10" db="EMBL/GenBank/DDBJ databases">
        <authorList>
            <person name="Domelevo Entfellner J.-B."/>
        </authorList>
    </citation>
    <scope>NUCLEOTIDE SEQUENCE</scope>
</reference>